<feature type="domain" description="DSBA-like thioredoxin" evidence="2">
    <location>
        <begin position="3"/>
        <end position="204"/>
    </location>
</feature>
<dbReference type="GO" id="GO:0016491">
    <property type="term" value="F:oxidoreductase activity"/>
    <property type="evidence" value="ECO:0007669"/>
    <property type="project" value="InterPro"/>
</dbReference>
<dbReference type="PANTHER" id="PTHR13887">
    <property type="entry name" value="GLUTATHIONE S-TRANSFERASE KAPPA"/>
    <property type="match status" value="1"/>
</dbReference>
<dbReference type="Proteomes" id="UP000319980">
    <property type="component" value="Unassembled WGS sequence"/>
</dbReference>
<comment type="caution">
    <text evidence="3">The sequence shown here is derived from an EMBL/GenBank/DDBJ whole genome shotgun (WGS) entry which is preliminary data.</text>
</comment>
<feature type="region of interest" description="Disordered" evidence="1">
    <location>
        <begin position="207"/>
        <end position="229"/>
    </location>
</feature>
<dbReference type="PANTHER" id="PTHR13887:SF41">
    <property type="entry name" value="THIOREDOXIN SUPERFAMILY PROTEIN"/>
    <property type="match status" value="1"/>
</dbReference>
<dbReference type="InterPro" id="IPR001853">
    <property type="entry name" value="DSBA-like_thioredoxin_dom"/>
</dbReference>
<proteinExistence type="predicted"/>
<evidence type="ECO:0000259" key="2">
    <source>
        <dbReference type="Pfam" id="PF01323"/>
    </source>
</evidence>
<dbReference type="Gene3D" id="3.40.30.10">
    <property type="entry name" value="Glutaredoxin"/>
    <property type="match status" value="1"/>
</dbReference>
<dbReference type="OrthoDB" id="9799122at2"/>
<evidence type="ECO:0000256" key="1">
    <source>
        <dbReference type="SAM" id="MobiDB-lite"/>
    </source>
</evidence>
<dbReference type="InterPro" id="IPR036249">
    <property type="entry name" value="Thioredoxin-like_sf"/>
</dbReference>
<name>A0A5C5U2N2_9GAMM</name>
<evidence type="ECO:0000313" key="4">
    <source>
        <dbReference type="Proteomes" id="UP000319980"/>
    </source>
</evidence>
<organism evidence="3 4">
    <name type="scientific">Luteimonas marina</name>
    <dbReference type="NCBI Taxonomy" id="488485"/>
    <lineage>
        <taxon>Bacteria</taxon>
        <taxon>Pseudomonadati</taxon>
        <taxon>Pseudomonadota</taxon>
        <taxon>Gammaproteobacteria</taxon>
        <taxon>Lysobacterales</taxon>
        <taxon>Lysobacteraceae</taxon>
        <taxon>Luteimonas</taxon>
    </lineage>
</organism>
<gene>
    <name evidence="3" type="ORF">FQY83_09900</name>
</gene>
<keyword evidence="4" id="KW-1185">Reference proteome</keyword>
<reference evidence="3 4" key="1">
    <citation type="journal article" date="2008" name="Int. J. Syst. Evol. Microbiol.">
        <title>Luteimonas marina sp. nov., isolated from seawater.</title>
        <authorList>
            <person name="Baik K.S."/>
            <person name="Park S.C."/>
            <person name="Kim M.S."/>
            <person name="Kim E.M."/>
            <person name="Park C."/>
            <person name="Chun J."/>
            <person name="Seong C.N."/>
        </authorList>
    </citation>
    <scope>NUCLEOTIDE SEQUENCE [LARGE SCALE GENOMIC DNA]</scope>
    <source>
        <strain evidence="3 4">FR1330</strain>
    </source>
</reference>
<dbReference type="EMBL" id="VOHK01000004">
    <property type="protein sequence ID" value="TWT20059.1"/>
    <property type="molecule type" value="Genomic_DNA"/>
</dbReference>
<dbReference type="CDD" id="cd03024">
    <property type="entry name" value="DsbA_FrnE"/>
    <property type="match status" value="1"/>
</dbReference>
<dbReference type="SUPFAM" id="SSF52833">
    <property type="entry name" value="Thioredoxin-like"/>
    <property type="match status" value="1"/>
</dbReference>
<dbReference type="AlphaFoldDB" id="A0A5C5U2N2"/>
<dbReference type="RefSeq" id="WP_146387531.1">
    <property type="nucleotide sequence ID" value="NZ_VOHK01000004.1"/>
</dbReference>
<sequence>MRIDIWSDVVCPWCWIGKRRLQRGLELLGDDAPEVEVHWHPFLLDPDAGPEPVPLREAYAAKFGGTERTEQILASTQATARAEGLPFDFDRGQVRVTTLPAHRLLWLAAREGDAGAVGEALFHAHFAEGRNLADPEVLVAAGRAGRLPEARVRALLDGTEGEAEVRAHVAQAQAMGIRSVPTFVIDGRLAVQGAQPPELFAQALRQAGGDAPGGAPSPDAACGPDGCRV</sequence>
<evidence type="ECO:0000313" key="3">
    <source>
        <dbReference type="EMBL" id="TWT20059.1"/>
    </source>
</evidence>
<dbReference type="Pfam" id="PF01323">
    <property type="entry name" value="DSBA"/>
    <property type="match status" value="1"/>
</dbReference>
<protein>
    <submittedName>
        <fullName evidence="3">DsbA family oxidoreductase</fullName>
    </submittedName>
</protein>
<accession>A0A5C5U2N2</accession>